<reference evidence="1" key="2">
    <citation type="submission" date="2020-11" db="EMBL/GenBank/DDBJ databases">
        <authorList>
            <person name="McCartney M.A."/>
            <person name="Auch B."/>
            <person name="Kono T."/>
            <person name="Mallez S."/>
            <person name="Becker A."/>
            <person name="Gohl D.M."/>
            <person name="Silverstein K.A.T."/>
            <person name="Koren S."/>
            <person name="Bechman K.B."/>
            <person name="Herman A."/>
            <person name="Abrahante J.E."/>
            <person name="Garbe J."/>
        </authorList>
    </citation>
    <scope>NUCLEOTIDE SEQUENCE</scope>
    <source>
        <strain evidence="1">Duluth1</strain>
        <tissue evidence="1">Whole animal</tissue>
    </source>
</reference>
<dbReference type="EMBL" id="JAIWYP010000008">
    <property type="protein sequence ID" value="KAH3780941.1"/>
    <property type="molecule type" value="Genomic_DNA"/>
</dbReference>
<protein>
    <submittedName>
        <fullName evidence="1">Uncharacterized protein</fullName>
    </submittedName>
</protein>
<comment type="caution">
    <text evidence="1">The sequence shown here is derived from an EMBL/GenBank/DDBJ whole genome shotgun (WGS) entry which is preliminary data.</text>
</comment>
<dbReference type="Proteomes" id="UP000828390">
    <property type="component" value="Unassembled WGS sequence"/>
</dbReference>
<evidence type="ECO:0000313" key="2">
    <source>
        <dbReference type="Proteomes" id="UP000828390"/>
    </source>
</evidence>
<evidence type="ECO:0000313" key="1">
    <source>
        <dbReference type="EMBL" id="KAH3780941.1"/>
    </source>
</evidence>
<keyword evidence="2" id="KW-1185">Reference proteome</keyword>
<accession>A0A9D4ELZ7</accession>
<name>A0A9D4ELZ7_DREPO</name>
<gene>
    <name evidence="1" type="ORF">DPMN_158766</name>
</gene>
<proteinExistence type="predicted"/>
<sequence length="132" mass="14529">MAPAILWSLPGTVQDAEHVASVIRRLTEDHVASAIRRSLPGDVDHVKTYQRRFCSCGSLSGQDLDHMASAMRRSTEDHMAPAIFRLCPLTLATWLRPCVDRRHRSLTGPGTGHRILTGDLTVHIMTGPVTGH</sequence>
<organism evidence="1 2">
    <name type="scientific">Dreissena polymorpha</name>
    <name type="common">Zebra mussel</name>
    <name type="synonym">Mytilus polymorpha</name>
    <dbReference type="NCBI Taxonomy" id="45954"/>
    <lineage>
        <taxon>Eukaryota</taxon>
        <taxon>Metazoa</taxon>
        <taxon>Spiralia</taxon>
        <taxon>Lophotrochozoa</taxon>
        <taxon>Mollusca</taxon>
        <taxon>Bivalvia</taxon>
        <taxon>Autobranchia</taxon>
        <taxon>Heteroconchia</taxon>
        <taxon>Euheterodonta</taxon>
        <taxon>Imparidentia</taxon>
        <taxon>Neoheterodontei</taxon>
        <taxon>Myida</taxon>
        <taxon>Dreissenoidea</taxon>
        <taxon>Dreissenidae</taxon>
        <taxon>Dreissena</taxon>
    </lineage>
</organism>
<reference evidence="1" key="1">
    <citation type="journal article" date="2019" name="bioRxiv">
        <title>The Genome of the Zebra Mussel, Dreissena polymorpha: A Resource for Invasive Species Research.</title>
        <authorList>
            <person name="McCartney M.A."/>
            <person name="Auch B."/>
            <person name="Kono T."/>
            <person name="Mallez S."/>
            <person name="Zhang Y."/>
            <person name="Obille A."/>
            <person name="Becker A."/>
            <person name="Abrahante J.E."/>
            <person name="Garbe J."/>
            <person name="Badalamenti J.P."/>
            <person name="Herman A."/>
            <person name="Mangelson H."/>
            <person name="Liachko I."/>
            <person name="Sullivan S."/>
            <person name="Sone E.D."/>
            <person name="Koren S."/>
            <person name="Silverstein K.A.T."/>
            <person name="Beckman K.B."/>
            <person name="Gohl D.M."/>
        </authorList>
    </citation>
    <scope>NUCLEOTIDE SEQUENCE</scope>
    <source>
        <strain evidence="1">Duluth1</strain>
        <tissue evidence="1">Whole animal</tissue>
    </source>
</reference>
<dbReference type="AlphaFoldDB" id="A0A9D4ELZ7"/>